<comment type="caution">
    <text evidence="7">The sequence shown here is derived from an EMBL/GenBank/DDBJ whole genome shotgun (WGS) entry which is preliminary data.</text>
</comment>
<dbReference type="GO" id="GO:0008235">
    <property type="term" value="F:metalloexopeptidase activity"/>
    <property type="evidence" value="ECO:0007669"/>
    <property type="project" value="TreeGrafter"/>
</dbReference>
<dbReference type="PANTHER" id="PTHR34858">
    <property type="entry name" value="CYSO-CYSTEINE PEPTIDASE"/>
    <property type="match status" value="1"/>
</dbReference>
<dbReference type="EMBL" id="RXII01000119">
    <property type="protein sequence ID" value="RZN58431.1"/>
    <property type="molecule type" value="Genomic_DNA"/>
</dbReference>
<sequence>MDLRICRDAVKLLKEYSDEAMPNEAVAILVGRANDLYGQVDVIYLVPNEDRSPLSFSVSPEILALITRELGERDIIGIFHSHPFWKAYPSSADIEHMWGYRFWLILGTDGMRCFTLLKGNVIEVNIKVEDRSCDLVRVKK</sequence>
<dbReference type="Proteomes" id="UP000316217">
    <property type="component" value="Unassembled WGS sequence"/>
</dbReference>
<dbReference type="AlphaFoldDB" id="A0A429GC73"/>
<dbReference type="InterPro" id="IPR028090">
    <property type="entry name" value="JAB_dom_prok"/>
</dbReference>
<evidence type="ECO:0000313" key="10">
    <source>
        <dbReference type="Proteomes" id="UP000316217"/>
    </source>
</evidence>
<feature type="domain" description="JAB" evidence="6">
    <location>
        <begin position="17"/>
        <end position="115"/>
    </location>
</feature>
<dbReference type="GO" id="GO:0008270">
    <property type="term" value="F:zinc ion binding"/>
    <property type="evidence" value="ECO:0007669"/>
    <property type="project" value="TreeGrafter"/>
</dbReference>
<reference evidence="8 10" key="2">
    <citation type="journal article" date="2019" name="Nat. Microbiol.">
        <title>Wide diversity of methane and short-chain alkane metabolisms in uncultured archaea.</title>
        <authorList>
            <person name="Borrel G."/>
            <person name="Adam P.S."/>
            <person name="McKay L.J."/>
            <person name="Chen L.X."/>
            <person name="Sierra-Garcia I.N."/>
            <person name="Sieber C.M."/>
            <person name="Letourneur Q."/>
            <person name="Ghozlane A."/>
            <person name="Andersen G.L."/>
            <person name="Li W.J."/>
            <person name="Hallam S.J."/>
            <person name="Muyzer G."/>
            <person name="de Oliveira V.M."/>
            <person name="Inskeep W.P."/>
            <person name="Banfield J.F."/>
            <person name="Gribaldo S."/>
        </authorList>
    </citation>
    <scope>NUCLEOTIDE SEQUENCE [LARGE SCALE GENOMIC DNA]</scope>
    <source>
        <strain evidence="8">NM4</strain>
    </source>
</reference>
<keyword evidence="4" id="KW-0862">Zinc</keyword>
<evidence type="ECO:0000313" key="8">
    <source>
        <dbReference type="EMBL" id="RZN58431.1"/>
    </source>
</evidence>
<dbReference type="RefSeq" id="WP_125672968.1">
    <property type="nucleotide sequence ID" value="NZ_RCOS01000175.1"/>
</dbReference>
<evidence type="ECO:0000256" key="2">
    <source>
        <dbReference type="ARBA" id="ARBA00022723"/>
    </source>
</evidence>
<dbReference type="EMBL" id="RCOS01000175">
    <property type="protein sequence ID" value="RSN71430.1"/>
    <property type="molecule type" value="Genomic_DNA"/>
</dbReference>
<evidence type="ECO:0000256" key="3">
    <source>
        <dbReference type="ARBA" id="ARBA00022801"/>
    </source>
</evidence>
<evidence type="ECO:0000256" key="5">
    <source>
        <dbReference type="ARBA" id="ARBA00023049"/>
    </source>
</evidence>
<dbReference type="PANTHER" id="PTHR34858:SF1">
    <property type="entry name" value="CYSO-CYSTEINE PEPTIDASE"/>
    <property type="match status" value="1"/>
</dbReference>
<evidence type="ECO:0000256" key="4">
    <source>
        <dbReference type="ARBA" id="ARBA00022833"/>
    </source>
</evidence>
<reference evidence="7 9" key="1">
    <citation type="submission" date="2018-10" db="EMBL/GenBank/DDBJ databases">
        <title>Co-occurring genomic capacity for anaerobic methane metabolism and dissimilatory sulfite reduction discovered in the Korarchaeota.</title>
        <authorList>
            <person name="Mckay L.J."/>
            <person name="Dlakic M."/>
            <person name="Fields M.W."/>
            <person name="Delmont T.O."/>
            <person name="Eren A.M."/>
            <person name="Jay Z.J."/>
            <person name="Klingelsmith K.B."/>
            <person name="Rusch D.B."/>
            <person name="Inskeep W.P."/>
        </authorList>
    </citation>
    <scope>NUCLEOTIDE SEQUENCE [LARGE SCALE GENOMIC DNA]</scope>
    <source>
        <strain evidence="7 9">MDKW</strain>
    </source>
</reference>
<keyword evidence="1" id="KW-0645">Protease</keyword>
<gene>
    <name evidence="7" type="ORF">D6D85_16040</name>
    <name evidence="8" type="ORF">EF810_07495</name>
</gene>
<dbReference type="OrthoDB" id="10589at2157"/>
<dbReference type="Gene3D" id="3.40.140.10">
    <property type="entry name" value="Cytidine Deaminase, domain 2"/>
    <property type="match status" value="1"/>
</dbReference>
<keyword evidence="5" id="KW-0482">Metalloprotease</keyword>
<dbReference type="InterPro" id="IPR051929">
    <property type="entry name" value="VirAsm_ModProt"/>
</dbReference>
<organism evidence="7 9">
    <name type="scientific">Candidatus Methanodesulfokora washburnensis</name>
    <dbReference type="NCBI Taxonomy" id="2478471"/>
    <lineage>
        <taxon>Archaea</taxon>
        <taxon>Thermoproteota</taxon>
        <taxon>Candidatus Korarchaeia</taxon>
        <taxon>Candidatus Korarchaeia incertae sedis</taxon>
        <taxon>Candidatus Methanodesulfokora</taxon>
    </lineage>
</organism>
<keyword evidence="9" id="KW-1185">Reference proteome</keyword>
<dbReference type="SUPFAM" id="SSF102712">
    <property type="entry name" value="JAB1/MPN domain"/>
    <property type="match status" value="1"/>
</dbReference>
<evidence type="ECO:0000256" key="1">
    <source>
        <dbReference type="ARBA" id="ARBA00022670"/>
    </source>
</evidence>
<keyword evidence="2" id="KW-0479">Metal-binding</keyword>
<evidence type="ECO:0000259" key="6">
    <source>
        <dbReference type="Pfam" id="PF14464"/>
    </source>
</evidence>
<dbReference type="GO" id="GO:0006508">
    <property type="term" value="P:proteolysis"/>
    <property type="evidence" value="ECO:0007669"/>
    <property type="project" value="UniProtKB-KW"/>
</dbReference>
<dbReference type="CDD" id="cd08070">
    <property type="entry name" value="MPN_like"/>
    <property type="match status" value="1"/>
</dbReference>
<evidence type="ECO:0000313" key="9">
    <source>
        <dbReference type="Proteomes" id="UP000277582"/>
    </source>
</evidence>
<dbReference type="Proteomes" id="UP000277582">
    <property type="component" value="Unassembled WGS sequence"/>
</dbReference>
<protein>
    <submittedName>
        <fullName evidence="7">M67 family peptidase</fullName>
    </submittedName>
</protein>
<name>A0A429GC73_9CREN</name>
<proteinExistence type="predicted"/>
<accession>A0A429GC73</accession>
<evidence type="ECO:0000313" key="7">
    <source>
        <dbReference type="EMBL" id="RSN71430.1"/>
    </source>
</evidence>
<dbReference type="Pfam" id="PF14464">
    <property type="entry name" value="Prok-JAB"/>
    <property type="match status" value="1"/>
</dbReference>
<keyword evidence="3" id="KW-0378">Hydrolase</keyword>